<name>A0A9N9TS43_PHYSR</name>
<dbReference type="Pfam" id="PF00335">
    <property type="entry name" value="Tetraspanin"/>
    <property type="match status" value="1"/>
</dbReference>
<keyword evidence="4 5" id="KW-0472">Membrane</keyword>
<dbReference type="GO" id="GO:0005886">
    <property type="term" value="C:plasma membrane"/>
    <property type="evidence" value="ECO:0007669"/>
    <property type="project" value="TreeGrafter"/>
</dbReference>
<sequence length="333" mass="37354">MAVVSLVGSKIILAFCNFLLLVCGFTLMVGGMLVFFDHERVLLSKLLTPTGPFSTLPHPLLHYITMGVVLLGIILTAASILGCWASCVHNYCILSLYFSIVLLVLVGECAIYIIIWIWPNCMGLGVEDGELMRAIQRNYGIRDQEEFTAAVDLAQTELNCCGVDSANEYDTSYWRLQALRPSLAVPLTCCKLSNINQPKSYLNPSPTSLPLCQALERNRHEGFRHTMGCKEPLKKWYRDHYIAFLGVGLVVVLIEFSVLLSSIVTCTRIYHHNRETEDNERNIQQLDADIVSSNLAPITTFKRSSGSEAGAYSNELYDMGNQMHVVKYRIREM</sequence>
<keyword evidence="2 5" id="KW-0812">Transmembrane</keyword>
<keyword evidence="7" id="KW-1185">Reference proteome</keyword>
<dbReference type="PANTHER" id="PTHR19282">
    <property type="entry name" value="TETRASPANIN"/>
    <property type="match status" value="1"/>
</dbReference>
<evidence type="ECO:0000256" key="1">
    <source>
        <dbReference type="ARBA" id="ARBA00004141"/>
    </source>
</evidence>
<evidence type="ECO:0000313" key="7">
    <source>
        <dbReference type="Proteomes" id="UP001153712"/>
    </source>
</evidence>
<feature type="transmembrane region" description="Helical" evidence="5">
    <location>
        <begin position="60"/>
        <end position="84"/>
    </location>
</feature>
<keyword evidence="3 5" id="KW-1133">Transmembrane helix</keyword>
<evidence type="ECO:0000313" key="6">
    <source>
        <dbReference type="EMBL" id="CAG9859305.1"/>
    </source>
</evidence>
<dbReference type="OrthoDB" id="5870230at2759"/>
<dbReference type="InterPro" id="IPR008952">
    <property type="entry name" value="Tetraspanin_EC2_sf"/>
</dbReference>
<evidence type="ECO:0000256" key="3">
    <source>
        <dbReference type="ARBA" id="ARBA00022989"/>
    </source>
</evidence>
<dbReference type="Proteomes" id="UP001153712">
    <property type="component" value="Chromosome 2"/>
</dbReference>
<dbReference type="Gene3D" id="1.10.1450.10">
    <property type="entry name" value="Tetraspanin"/>
    <property type="match status" value="1"/>
</dbReference>
<feature type="transmembrane region" description="Helical" evidence="5">
    <location>
        <begin position="241"/>
        <end position="264"/>
    </location>
</feature>
<comment type="subcellular location">
    <subcellularLocation>
        <location evidence="1">Membrane</location>
        <topology evidence="1">Multi-pass membrane protein</topology>
    </subcellularLocation>
</comment>
<proteinExistence type="predicted"/>
<evidence type="ECO:0000256" key="4">
    <source>
        <dbReference type="ARBA" id="ARBA00023136"/>
    </source>
</evidence>
<reference evidence="6" key="1">
    <citation type="submission" date="2022-01" db="EMBL/GenBank/DDBJ databases">
        <authorList>
            <person name="King R."/>
        </authorList>
    </citation>
    <scope>NUCLEOTIDE SEQUENCE</scope>
</reference>
<dbReference type="EMBL" id="OU900095">
    <property type="protein sequence ID" value="CAG9859305.1"/>
    <property type="molecule type" value="Genomic_DNA"/>
</dbReference>
<evidence type="ECO:0008006" key="8">
    <source>
        <dbReference type="Google" id="ProtNLM"/>
    </source>
</evidence>
<evidence type="ECO:0000256" key="5">
    <source>
        <dbReference type="SAM" id="Phobius"/>
    </source>
</evidence>
<feature type="transmembrane region" description="Helical" evidence="5">
    <location>
        <begin position="96"/>
        <end position="118"/>
    </location>
</feature>
<dbReference type="AlphaFoldDB" id="A0A9N9TS43"/>
<gene>
    <name evidence="6" type="ORF">PHYEVI_LOCUS5679</name>
</gene>
<organism evidence="6 7">
    <name type="scientific">Phyllotreta striolata</name>
    <name type="common">Striped flea beetle</name>
    <name type="synonym">Crioceris striolata</name>
    <dbReference type="NCBI Taxonomy" id="444603"/>
    <lineage>
        <taxon>Eukaryota</taxon>
        <taxon>Metazoa</taxon>
        <taxon>Ecdysozoa</taxon>
        <taxon>Arthropoda</taxon>
        <taxon>Hexapoda</taxon>
        <taxon>Insecta</taxon>
        <taxon>Pterygota</taxon>
        <taxon>Neoptera</taxon>
        <taxon>Endopterygota</taxon>
        <taxon>Coleoptera</taxon>
        <taxon>Polyphaga</taxon>
        <taxon>Cucujiformia</taxon>
        <taxon>Chrysomeloidea</taxon>
        <taxon>Chrysomelidae</taxon>
        <taxon>Galerucinae</taxon>
        <taxon>Alticini</taxon>
        <taxon>Phyllotreta</taxon>
    </lineage>
</organism>
<dbReference type="InterPro" id="IPR018499">
    <property type="entry name" value="Tetraspanin/Peripherin"/>
</dbReference>
<dbReference type="PRINTS" id="PR00259">
    <property type="entry name" value="TMFOUR"/>
</dbReference>
<dbReference type="SUPFAM" id="SSF48652">
    <property type="entry name" value="Tetraspanin"/>
    <property type="match status" value="1"/>
</dbReference>
<protein>
    <recommendedName>
        <fullName evidence="8">Tetraspanin</fullName>
    </recommendedName>
</protein>
<accession>A0A9N9TS43</accession>
<dbReference type="PANTHER" id="PTHR19282:SF428">
    <property type="entry name" value="TETRASPANIN 68C, ISOFORM A"/>
    <property type="match status" value="1"/>
</dbReference>
<feature type="transmembrane region" description="Helical" evidence="5">
    <location>
        <begin position="12"/>
        <end position="36"/>
    </location>
</feature>
<evidence type="ECO:0000256" key="2">
    <source>
        <dbReference type="ARBA" id="ARBA00022692"/>
    </source>
</evidence>